<dbReference type="EMBL" id="AP022610">
    <property type="protein sequence ID" value="BBZ31170.1"/>
    <property type="molecule type" value="Genomic_DNA"/>
</dbReference>
<dbReference type="Proteomes" id="UP000466517">
    <property type="component" value="Chromosome"/>
</dbReference>
<proteinExistence type="predicted"/>
<dbReference type="KEGG" id="mmag:MMAD_54650"/>
<name>A0A7I7XPM5_9MYCO</name>
<evidence type="ECO:0000313" key="2">
    <source>
        <dbReference type="EMBL" id="BBZ31170.1"/>
    </source>
</evidence>
<sequence>MTRAAAGVAGSRLLTVLALLMLLVLPGVAPRAAAGEPGERPFLQLHIDSITPETVTTTTEPTVTVSGTVTNVGDRPVHDIMVRLEHAPAVTSSTGLRTELTGGVDQYEAVANFVTVAPELAQGQHMPFTLSYPVRSADSSLRIDQPGIYPALVNVNGTRTTARRPASTTPGSCCPSSACPPTRARPPAPTTR</sequence>
<gene>
    <name evidence="2" type="ORF">MMAD_54650</name>
</gene>
<organism evidence="2 3">
    <name type="scientific">Mycolicibacterium madagascariense</name>
    <dbReference type="NCBI Taxonomy" id="212765"/>
    <lineage>
        <taxon>Bacteria</taxon>
        <taxon>Bacillati</taxon>
        <taxon>Actinomycetota</taxon>
        <taxon>Actinomycetes</taxon>
        <taxon>Mycobacteriales</taxon>
        <taxon>Mycobacteriaceae</taxon>
        <taxon>Mycolicibacterium</taxon>
    </lineage>
</organism>
<feature type="region of interest" description="Disordered" evidence="1">
    <location>
        <begin position="161"/>
        <end position="192"/>
    </location>
</feature>
<reference evidence="2 3" key="1">
    <citation type="journal article" date="2019" name="Emerg. Microbes Infect.">
        <title>Comprehensive subspecies identification of 175 nontuberculous mycobacteria species based on 7547 genomic profiles.</title>
        <authorList>
            <person name="Matsumoto Y."/>
            <person name="Kinjo T."/>
            <person name="Motooka D."/>
            <person name="Nabeya D."/>
            <person name="Jung N."/>
            <person name="Uechi K."/>
            <person name="Horii T."/>
            <person name="Iida T."/>
            <person name="Fujita J."/>
            <person name="Nakamura S."/>
        </authorList>
    </citation>
    <scope>NUCLEOTIDE SEQUENCE [LARGE SCALE GENOMIC DNA]</scope>
    <source>
        <strain evidence="2 3">JCM 13574</strain>
    </source>
</reference>
<feature type="compositionally biased region" description="Pro residues" evidence="1">
    <location>
        <begin position="183"/>
        <end position="192"/>
    </location>
</feature>
<evidence type="ECO:0000256" key="1">
    <source>
        <dbReference type="SAM" id="MobiDB-lite"/>
    </source>
</evidence>
<dbReference type="AlphaFoldDB" id="A0A7I7XPM5"/>
<keyword evidence="3" id="KW-1185">Reference proteome</keyword>
<evidence type="ECO:0000313" key="3">
    <source>
        <dbReference type="Proteomes" id="UP000466517"/>
    </source>
</evidence>
<feature type="compositionally biased region" description="Low complexity" evidence="1">
    <location>
        <begin position="161"/>
        <end position="182"/>
    </location>
</feature>
<protein>
    <submittedName>
        <fullName evidence="2">Uncharacterized protein</fullName>
    </submittedName>
</protein>
<accession>A0A7I7XPM5</accession>